<sequence>MIILGKPNNIDDYICVTSEQSKKLHKLGFIPIYREIGVDKIYYLKTDKICKILGKGETPQK</sequence>
<organism evidence="1">
    <name type="scientific">Phage sp. ctGns7</name>
    <dbReference type="NCBI Taxonomy" id="2828003"/>
    <lineage>
        <taxon>Viruses</taxon>
    </lineage>
</organism>
<dbReference type="EMBL" id="BK032555">
    <property type="protein sequence ID" value="DAF47416.1"/>
    <property type="molecule type" value="Genomic_DNA"/>
</dbReference>
<reference evidence="1" key="1">
    <citation type="journal article" date="2021" name="Proc. Natl. Acad. Sci. U.S.A.">
        <title>A Catalog of Tens of Thousands of Viruses from Human Metagenomes Reveals Hidden Associations with Chronic Diseases.</title>
        <authorList>
            <person name="Tisza M.J."/>
            <person name="Buck C.B."/>
        </authorList>
    </citation>
    <scope>NUCLEOTIDE SEQUENCE</scope>
    <source>
        <strain evidence="1">CtGns7</strain>
    </source>
</reference>
<name>A0A8S5S927_9VIRU</name>
<accession>A0A8S5S927</accession>
<proteinExistence type="predicted"/>
<protein>
    <submittedName>
        <fullName evidence="1">Uncharacterized protein</fullName>
    </submittedName>
</protein>
<evidence type="ECO:0000313" key="1">
    <source>
        <dbReference type="EMBL" id="DAF47416.1"/>
    </source>
</evidence>